<dbReference type="RefSeq" id="WP_139177809.1">
    <property type="nucleotide sequence ID" value="NZ_FNTX01000002.1"/>
</dbReference>
<proteinExistence type="predicted"/>
<evidence type="ECO:0000313" key="3">
    <source>
        <dbReference type="Proteomes" id="UP000199220"/>
    </source>
</evidence>
<reference evidence="3" key="1">
    <citation type="submission" date="2016-10" db="EMBL/GenBank/DDBJ databases">
        <authorList>
            <person name="Varghese N."/>
            <person name="Submissions S."/>
        </authorList>
    </citation>
    <scope>NUCLEOTIDE SEQUENCE [LARGE SCALE GENOMIC DNA]</scope>
    <source>
        <strain evidence="3">DSM 21368</strain>
    </source>
</reference>
<dbReference type="STRING" id="648782.SAMN04488554_3310"/>
<dbReference type="EMBL" id="FNTX01000002">
    <property type="protein sequence ID" value="SEE87345.1"/>
    <property type="molecule type" value="Genomic_DNA"/>
</dbReference>
<sequence length="275" mass="28588">MTTSTVQRRHGAAATAAAVLVMTLTGCGLLDSSGPALPTESCPPAGSPSEGAPGAADPLVTVAVGQGPQDLTHVLYEDGWVLSLAEATPEALAAVRLPRYVPSPYDDGPMAWQIGYLGECAMEQVTDLAESVVTENARFGDPMITDQPTTYVTRYGSGEPVRVQAYALGREADASGLDRGEQDAREGLIALRDIAADAVPTGEVLEVTTLSVRGDPEYNLPSGWPGPPLKEILGSEPCGELVGDDAQAVYDYLLGEPDDLGWTKVAVVPPGIPAC</sequence>
<evidence type="ECO:0000313" key="2">
    <source>
        <dbReference type="EMBL" id="SEE87345.1"/>
    </source>
</evidence>
<protein>
    <submittedName>
        <fullName evidence="2">Uncharacterized protein</fullName>
    </submittedName>
</protein>
<evidence type="ECO:0000256" key="1">
    <source>
        <dbReference type="SAM" id="MobiDB-lite"/>
    </source>
</evidence>
<gene>
    <name evidence="2" type="ORF">SAMN04488554_3310</name>
</gene>
<name>A0A1H5MDH4_9MICO</name>
<accession>A0A1H5MDH4</accession>
<dbReference type="OrthoDB" id="4832777at2"/>
<feature type="compositionally biased region" description="Low complexity" evidence="1">
    <location>
        <begin position="40"/>
        <end position="56"/>
    </location>
</feature>
<keyword evidence="3" id="KW-1185">Reference proteome</keyword>
<organism evidence="2 3">
    <name type="scientific">Ruania alba</name>
    <dbReference type="NCBI Taxonomy" id="648782"/>
    <lineage>
        <taxon>Bacteria</taxon>
        <taxon>Bacillati</taxon>
        <taxon>Actinomycetota</taxon>
        <taxon>Actinomycetes</taxon>
        <taxon>Micrococcales</taxon>
        <taxon>Ruaniaceae</taxon>
        <taxon>Ruania</taxon>
    </lineage>
</organism>
<dbReference type="AlphaFoldDB" id="A0A1H5MDH4"/>
<dbReference type="Proteomes" id="UP000199220">
    <property type="component" value="Unassembled WGS sequence"/>
</dbReference>
<feature type="region of interest" description="Disordered" evidence="1">
    <location>
        <begin position="36"/>
        <end position="57"/>
    </location>
</feature>